<reference evidence="4" key="1">
    <citation type="submission" date="2017-09" db="EMBL/GenBank/DDBJ databases">
        <authorList>
            <person name="Varghese N."/>
            <person name="Submissions S."/>
        </authorList>
    </citation>
    <scope>NUCLEOTIDE SEQUENCE [LARGE SCALE GENOMIC DNA]</scope>
    <source>
        <strain evidence="4">MSL47</strain>
    </source>
</reference>
<protein>
    <submittedName>
        <fullName evidence="3">YHS domain-containing protein</fullName>
    </submittedName>
</protein>
<evidence type="ECO:0000313" key="3">
    <source>
        <dbReference type="EMBL" id="SNY46227.1"/>
    </source>
</evidence>
<dbReference type="OrthoDB" id="9809270at2"/>
<dbReference type="InterPro" id="IPR011017">
    <property type="entry name" value="TRASH_dom"/>
</dbReference>
<dbReference type="Pfam" id="PF04945">
    <property type="entry name" value="YHS"/>
    <property type="match status" value="1"/>
</dbReference>
<accession>A0A285IEK8</accession>
<dbReference type="InterPro" id="IPR007029">
    <property type="entry name" value="YHS_dom"/>
</dbReference>
<evidence type="ECO:0000256" key="1">
    <source>
        <dbReference type="SAM" id="MobiDB-lite"/>
    </source>
</evidence>
<dbReference type="RefSeq" id="WP_097019500.1">
    <property type="nucleotide sequence ID" value="NZ_OBDZ01000041.1"/>
</dbReference>
<sequence>MGTIGYIIFFGFMFWMMRKGGGCCGGGHSSHSSTKEHNHDQHINSSTESNDSEVIEMVYDPICGMHIEKNTAITRVVNSKKYYFCSENCAEDFIKVHTYKPEDSA</sequence>
<dbReference type="STRING" id="1413210.U472_10045"/>
<feature type="region of interest" description="Disordered" evidence="1">
    <location>
        <begin position="28"/>
        <end position="49"/>
    </location>
</feature>
<evidence type="ECO:0000313" key="4">
    <source>
        <dbReference type="Proteomes" id="UP000219573"/>
    </source>
</evidence>
<organism evidence="3 4">
    <name type="scientific">Orenia metallireducens</name>
    <dbReference type="NCBI Taxonomy" id="1413210"/>
    <lineage>
        <taxon>Bacteria</taxon>
        <taxon>Bacillati</taxon>
        <taxon>Bacillota</taxon>
        <taxon>Clostridia</taxon>
        <taxon>Halanaerobiales</taxon>
        <taxon>Halobacteroidaceae</taxon>
        <taxon>Orenia</taxon>
    </lineage>
</organism>
<proteinExistence type="predicted"/>
<evidence type="ECO:0000259" key="2">
    <source>
        <dbReference type="SMART" id="SM00746"/>
    </source>
</evidence>
<dbReference type="Proteomes" id="UP000219573">
    <property type="component" value="Unassembled WGS sequence"/>
</dbReference>
<feature type="domain" description="TRASH" evidence="2">
    <location>
        <begin position="60"/>
        <end position="97"/>
    </location>
</feature>
<dbReference type="AlphaFoldDB" id="A0A285IEK8"/>
<dbReference type="EMBL" id="OBDZ01000041">
    <property type="protein sequence ID" value="SNY46227.1"/>
    <property type="molecule type" value="Genomic_DNA"/>
</dbReference>
<dbReference type="SMART" id="SM00746">
    <property type="entry name" value="TRASH"/>
    <property type="match status" value="1"/>
</dbReference>
<keyword evidence="4" id="KW-1185">Reference proteome</keyword>
<gene>
    <name evidence="3" type="ORF">SAMN06265827_14116</name>
</gene>
<name>A0A285IEK8_9FIRM</name>
<feature type="compositionally biased region" description="Basic and acidic residues" evidence="1">
    <location>
        <begin position="33"/>
        <end position="42"/>
    </location>
</feature>